<comment type="similarity">
    <text evidence="2">Belongs to the zinc-containing alcohol dehydrogenase family.</text>
</comment>
<reference evidence="7" key="1">
    <citation type="submission" date="2019-04" db="EMBL/GenBank/DDBJ databases">
        <title>Friends and foes A comparative genomics study of 23 Aspergillus species from section Flavi.</title>
        <authorList>
            <consortium name="DOE Joint Genome Institute"/>
            <person name="Kjaerbolling I."/>
            <person name="Vesth T."/>
            <person name="Frisvad J.C."/>
            <person name="Nybo J.L."/>
            <person name="Theobald S."/>
            <person name="Kildgaard S."/>
            <person name="Isbrandt T."/>
            <person name="Kuo A."/>
            <person name="Sato A."/>
            <person name="Lyhne E.K."/>
            <person name="Kogle M.E."/>
            <person name="Wiebenga A."/>
            <person name="Kun R.S."/>
            <person name="Lubbers R.J."/>
            <person name="Makela M.R."/>
            <person name="Barry K."/>
            <person name="Chovatia M."/>
            <person name="Clum A."/>
            <person name="Daum C."/>
            <person name="Haridas S."/>
            <person name="He G."/>
            <person name="LaButti K."/>
            <person name="Lipzen A."/>
            <person name="Mondo S."/>
            <person name="Riley R."/>
            <person name="Salamov A."/>
            <person name="Simmons B.A."/>
            <person name="Magnuson J.K."/>
            <person name="Henrissat B."/>
            <person name="Mortensen U.H."/>
            <person name="Larsen T.O."/>
            <person name="Devries R.P."/>
            <person name="Grigoriev I.V."/>
            <person name="Machida M."/>
            <person name="Baker S.E."/>
            <person name="Andersen M.R."/>
        </authorList>
    </citation>
    <scope>NUCLEOTIDE SEQUENCE</scope>
    <source>
        <strain evidence="7">CBS 117612</strain>
    </source>
</reference>
<dbReference type="OrthoDB" id="1560166at2759"/>
<dbReference type="GO" id="GO:0016491">
    <property type="term" value="F:oxidoreductase activity"/>
    <property type="evidence" value="ECO:0007669"/>
    <property type="project" value="UniProtKB-KW"/>
</dbReference>
<dbReference type="AlphaFoldDB" id="A0A5N6XZW4"/>
<dbReference type="InterPro" id="IPR036291">
    <property type="entry name" value="NAD(P)-bd_dom_sf"/>
</dbReference>
<dbReference type="SUPFAM" id="SSF50129">
    <property type="entry name" value="GroES-like"/>
    <property type="match status" value="1"/>
</dbReference>
<evidence type="ECO:0000256" key="2">
    <source>
        <dbReference type="ARBA" id="ARBA00008072"/>
    </source>
</evidence>
<evidence type="ECO:0000256" key="6">
    <source>
        <dbReference type="SAM" id="Phobius"/>
    </source>
</evidence>
<accession>A0A5N6XZW4</accession>
<evidence type="ECO:0008006" key="8">
    <source>
        <dbReference type="Google" id="ProtNLM"/>
    </source>
</evidence>
<protein>
    <recommendedName>
        <fullName evidence="8">Chaperonin 10-like protein</fullName>
    </recommendedName>
</protein>
<dbReference type="EMBL" id="ML737185">
    <property type="protein sequence ID" value="KAE8337100.1"/>
    <property type="molecule type" value="Genomic_DNA"/>
</dbReference>
<evidence type="ECO:0000313" key="7">
    <source>
        <dbReference type="EMBL" id="KAE8337100.1"/>
    </source>
</evidence>
<dbReference type="Proteomes" id="UP000325558">
    <property type="component" value="Unassembled WGS sequence"/>
</dbReference>
<keyword evidence="5" id="KW-0560">Oxidoreductase</keyword>
<dbReference type="PANTHER" id="PTHR43350">
    <property type="entry name" value="NAD-DEPENDENT ALCOHOL DEHYDROGENASE"/>
    <property type="match status" value="1"/>
</dbReference>
<dbReference type="InterPro" id="IPR011032">
    <property type="entry name" value="GroES-like_sf"/>
</dbReference>
<dbReference type="Gene3D" id="3.40.50.720">
    <property type="entry name" value="NAD(P)-binding Rossmann-like Domain"/>
    <property type="match status" value="2"/>
</dbReference>
<keyword evidence="6" id="KW-0812">Transmembrane</keyword>
<dbReference type="SUPFAM" id="SSF51735">
    <property type="entry name" value="NAD(P)-binding Rossmann-fold domains"/>
    <property type="match status" value="1"/>
</dbReference>
<keyword evidence="6" id="KW-0472">Membrane</keyword>
<keyword evidence="3" id="KW-0479">Metal-binding</keyword>
<evidence type="ECO:0000256" key="3">
    <source>
        <dbReference type="ARBA" id="ARBA00022723"/>
    </source>
</evidence>
<dbReference type="GO" id="GO:0046872">
    <property type="term" value="F:metal ion binding"/>
    <property type="evidence" value="ECO:0007669"/>
    <property type="project" value="UniProtKB-KW"/>
</dbReference>
<feature type="transmembrane region" description="Helical" evidence="6">
    <location>
        <begin position="166"/>
        <end position="187"/>
    </location>
</feature>
<organism evidence="7">
    <name type="scientific">Aspergillus arachidicola</name>
    <dbReference type="NCBI Taxonomy" id="656916"/>
    <lineage>
        <taxon>Eukaryota</taxon>
        <taxon>Fungi</taxon>
        <taxon>Dikarya</taxon>
        <taxon>Ascomycota</taxon>
        <taxon>Pezizomycotina</taxon>
        <taxon>Eurotiomycetes</taxon>
        <taxon>Eurotiomycetidae</taxon>
        <taxon>Eurotiales</taxon>
        <taxon>Aspergillaceae</taxon>
        <taxon>Aspergillus</taxon>
        <taxon>Aspergillus subgen. Circumdati</taxon>
    </lineage>
</organism>
<sequence>MQPYQESWAFEKVDIIYAPGDGEILVEICATGICYTDIVLSSFPTEVSGIHFPKVMGHEGSVLLSFSSCYSCTQCQISHPAYCDTSAATNYVDRQKQMKIQVTGEELWSGSFGQSSFARHSIVHGASILDIRGLLHHPDELKLFAPLGCGFQTGVGAIINSANARWYDIVIVLGLGAVGMGSIMLRLTRLQAAKIRGCKMIVAVDKVETRLEIARRLVVIETTGVPRLIEQGLQSTRKQGKLILIGVPPPGYAMKVDVVEHMNVSGFSTALQMLYRLTICLQVWSFYNWVY</sequence>
<dbReference type="PANTHER" id="PTHR43350:SF18">
    <property type="entry name" value="ENOYL REDUCTASE (ER) DOMAIN-CONTAINING PROTEIN"/>
    <property type="match status" value="1"/>
</dbReference>
<evidence type="ECO:0000256" key="4">
    <source>
        <dbReference type="ARBA" id="ARBA00022833"/>
    </source>
</evidence>
<keyword evidence="6" id="KW-1133">Transmembrane helix</keyword>
<dbReference type="Gene3D" id="3.90.180.10">
    <property type="entry name" value="Medium-chain alcohol dehydrogenases, catalytic domain"/>
    <property type="match status" value="2"/>
</dbReference>
<comment type="cofactor">
    <cofactor evidence="1">
        <name>Zn(2+)</name>
        <dbReference type="ChEBI" id="CHEBI:29105"/>
    </cofactor>
</comment>
<keyword evidence="4" id="KW-0862">Zinc</keyword>
<evidence type="ECO:0000256" key="5">
    <source>
        <dbReference type="ARBA" id="ARBA00023002"/>
    </source>
</evidence>
<name>A0A5N6XZW4_9EURO</name>
<gene>
    <name evidence="7" type="ORF">BDV24DRAFT_154661</name>
</gene>
<evidence type="ECO:0000256" key="1">
    <source>
        <dbReference type="ARBA" id="ARBA00001947"/>
    </source>
</evidence>
<proteinExistence type="inferred from homology"/>